<dbReference type="Proteomes" id="UP000282322">
    <property type="component" value="Unassembled WGS sequence"/>
</dbReference>
<keyword evidence="4" id="KW-1185">Reference proteome</keyword>
<dbReference type="Pfam" id="PF07760">
    <property type="entry name" value="DUF1616"/>
    <property type="match status" value="1"/>
</dbReference>
<proteinExistence type="predicted"/>
<dbReference type="InterPro" id="IPR011674">
    <property type="entry name" value="DUF1616"/>
</dbReference>
<reference evidence="3 4" key="1">
    <citation type="submission" date="2018-11" db="EMBL/GenBank/DDBJ databases">
        <title>Taxonoimc description of Halomarina strain SPP-AMP-1.</title>
        <authorList>
            <person name="Pal Y."/>
            <person name="Srinivasana K."/>
            <person name="Verma A."/>
            <person name="Kumar P."/>
        </authorList>
    </citation>
    <scope>NUCLEOTIDE SEQUENCE [LARGE SCALE GENOMIC DNA]</scope>
    <source>
        <strain evidence="3 4">SPP-AMP-1</strain>
    </source>
</reference>
<feature type="transmembrane region" description="Helical" evidence="1">
    <location>
        <begin position="44"/>
        <end position="64"/>
    </location>
</feature>
<evidence type="ECO:0000313" key="3">
    <source>
        <dbReference type="EMBL" id="RRJ33662.1"/>
    </source>
</evidence>
<evidence type="ECO:0000259" key="2">
    <source>
        <dbReference type="Pfam" id="PF07760"/>
    </source>
</evidence>
<comment type="caution">
    <text evidence="3">The sequence shown here is derived from an EMBL/GenBank/DDBJ whole genome shotgun (WGS) entry which is preliminary data.</text>
</comment>
<evidence type="ECO:0000256" key="1">
    <source>
        <dbReference type="SAM" id="Phobius"/>
    </source>
</evidence>
<organism evidence="3 4">
    <name type="scientific">Halocatena pleomorpha</name>
    <dbReference type="NCBI Taxonomy" id="1785090"/>
    <lineage>
        <taxon>Archaea</taxon>
        <taxon>Methanobacteriati</taxon>
        <taxon>Methanobacteriota</taxon>
        <taxon>Stenosarchaea group</taxon>
        <taxon>Halobacteria</taxon>
        <taxon>Halobacteriales</taxon>
        <taxon>Natronomonadaceae</taxon>
        <taxon>Halocatena</taxon>
    </lineage>
</organism>
<keyword evidence="1" id="KW-1133">Transmembrane helix</keyword>
<feature type="transmembrane region" description="Helical" evidence="1">
    <location>
        <begin position="12"/>
        <end position="38"/>
    </location>
</feature>
<feature type="transmembrane region" description="Helical" evidence="1">
    <location>
        <begin position="89"/>
        <end position="109"/>
    </location>
</feature>
<protein>
    <submittedName>
        <fullName evidence="3">DUF1616 domain-containing protein</fullName>
    </submittedName>
</protein>
<feature type="transmembrane region" description="Helical" evidence="1">
    <location>
        <begin position="115"/>
        <end position="137"/>
    </location>
</feature>
<feature type="transmembrane region" description="Helical" evidence="1">
    <location>
        <begin position="175"/>
        <end position="193"/>
    </location>
</feature>
<accession>A0A3P3RJS4</accession>
<name>A0A3P3RJS4_9EURY</name>
<keyword evidence="1" id="KW-0472">Membrane</keyword>
<dbReference type="OrthoDB" id="82282at2157"/>
<gene>
    <name evidence="3" type="ORF">EIK79_02375</name>
</gene>
<feature type="domain" description="DUF1616" evidence="2">
    <location>
        <begin position="22"/>
        <end position="321"/>
    </location>
</feature>
<dbReference type="AlphaFoldDB" id="A0A3P3RJS4"/>
<evidence type="ECO:0000313" key="4">
    <source>
        <dbReference type="Proteomes" id="UP000282322"/>
    </source>
</evidence>
<sequence>MTNTTDSWNHRIQIGLVLGEVIAVIGFVAAADFAVLSFPLPARVAVGLPLLFFFPGYALLSVLFPSSQFRTRYGALDAFSSGIDGIERAALSFGVSLALLPLIGLVLWTLSPVGFGVRVLLGVLSVEIGLGMIYGAYRRIKLPHNQRYRLPVDRWLSGLWSDSVDKGVLGTAMNLLLVLSVVAAVVALGYGVLVPNEAETSTGVSILTPSGGELTFVTNSTAVTAGDRLTLSITNREERTVTYTTVVVVQQIDYDGQRTNVRSSQELQRLQTTVRAGATSRVNHTVTPSGRGSNLRLRYLVYKGEPPAVPTAANAYRTVYIGLTDPGPTPLQRNQTRDIRGR</sequence>
<dbReference type="EMBL" id="RRCH01000003">
    <property type="protein sequence ID" value="RRJ33662.1"/>
    <property type="molecule type" value="Genomic_DNA"/>
</dbReference>
<dbReference type="RefSeq" id="WP_124953529.1">
    <property type="nucleotide sequence ID" value="NZ_RRCH01000003.1"/>
</dbReference>
<keyword evidence="1" id="KW-0812">Transmembrane</keyword>